<comment type="subcellular location">
    <subcellularLocation>
        <location evidence="1">Nucleus</location>
        <location evidence="1">Nucleolus</location>
    </subcellularLocation>
</comment>
<feature type="domain" description="RRM" evidence="7">
    <location>
        <begin position="126"/>
        <end position="204"/>
    </location>
</feature>
<feature type="region of interest" description="Disordered" evidence="6">
    <location>
        <begin position="210"/>
        <end position="270"/>
    </location>
</feature>
<organism evidence="8 9">
    <name type="scientific">Haemonchus placei</name>
    <name type="common">Barber's pole worm</name>
    <dbReference type="NCBI Taxonomy" id="6290"/>
    <lineage>
        <taxon>Eukaryota</taxon>
        <taxon>Metazoa</taxon>
        <taxon>Ecdysozoa</taxon>
        <taxon>Nematoda</taxon>
        <taxon>Chromadorea</taxon>
        <taxon>Rhabditida</taxon>
        <taxon>Rhabditina</taxon>
        <taxon>Rhabditomorpha</taxon>
        <taxon>Strongyloidea</taxon>
        <taxon>Trichostrongylidae</taxon>
        <taxon>Haemonchus</taxon>
    </lineage>
</organism>
<evidence type="ECO:0000313" key="9">
    <source>
        <dbReference type="Proteomes" id="UP000268014"/>
    </source>
</evidence>
<dbReference type="InterPro" id="IPR000504">
    <property type="entry name" value="RRM_dom"/>
</dbReference>
<dbReference type="Gene3D" id="3.30.70.330">
    <property type="match status" value="2"/>
</dbReference>
<dbReference type="PANTHER" id="PTHR23236:SF25">
    <property type="entry name" value="RNA-BINDING PROTEIN 34"/>
    <property type="match status" value="1"/>
</dbReference>
<dbReference type="GO" id="GO:0019843">
    <property type="term" value="F:rRNA binding"/>
    <property type="evidence" value="ECO:0007669"/>
    <property type="project" value="TreeGrafter"/>
</dbReference>
<dbReference type="GO" id="GO:0000463">
    <property type="term" value="P:maturation of LSU-rRNA from tricistronic rRNA transcript (SSU-rRNA, 5.8S rRNA, LSU-rRNA)"/>
    <property type="evidence" value="ECO:0007669"/>
    <property type="project" value="TreeGrafter"/>
</dbReference>
<dbReference type="PROSITE" id="PS50102">
    <property type="entry name" value="RRM"/>
    <property type="match status" value="2"/>
</dbReference>
<evidence type="ECO:0000256" key="4">
    <source>
        <dbReference type="ARBA" id="ARBA00023242"/>
    </source>
</evidence>
<dbReference type="CDD" id="cd12394">
    <property type="entry name" value="RRM1_RBM34"/>
    <property type="match status" value="1"/>
</dbReference>
<accession>A0A3P8ANX6</accession>
<evidence type="ECO:0000259" key="7">
    <source>
        <dbReference type="PROSITE" id="PS50102"/>
    </source>
</evidence>
<feature type="compositionally biased region" description="Basic residues" evidence="6">
    <location>
        <begin position="210"/>
        <end position="222"/>
    </location>
</feature>
<comment type="similarity">
    <text evidence="2">Belongs to the RRM RBM34 family.</text>
</comment>
<dbReference type="SMART" id="SM00360">
    <property type="entry name" value="RRM"/>
    <property type="match status" value="2"/>
</dbReference>
<sequence>MEKTFVFRENRKKEQRMTLDEKKRTLFVGNAPLSMDERSCRKLFSQYGPIESVRMRGVMPPKQTITKRIAHISHSYHEKQNSLNFYVKFKDEESVKKALSYNGTILDRHRIRVDTCTTKADYDRKLTAFVGNLPLDVKDDELAEFFEENVGGVSFVRCVRDSSSGMGKGIGFVVFKSPSSLPLALSLTGVEYQKRELRITKVMRKAKVAKVQQARKKSRPKLNKNQEEKINKYKFSTKKTQQSERPMLKKKARKAIQKKKSGKPVKSLMQ</sequence>
<feature type="compositionally biased region" description="Basic residues" evidence="6">
    <location>
        <begin position="248"/>
        <end position="263"/>
    </location>
</feature>
<dbReference type="AlphaFoldDB" id="A0A3P8ANX6"/>
<evidence type="ECO:0000256" key="3">
    <source>
        <dbReference type="ARBA" id="ARBA00022884"/>
    </source>
</evidence>
<evidence type="ECO:0000256" key="1">
    <source>
        <dbReference type="ARBA" id="ARBA00004604"/>
    </source>
</evidence>
<dbReference type="InterPro" id="IPR035979">
    <property type="entry name" value="RBD_domain_sf"/>
</dbReference>
<dbReference type="STRING" id="6290.A0A3P8ANX6"/>
<dbReference type="EMBL" id="UZAF01019672">
    <property type="protein sequence ID" value="VDO62535.1"/>
    <property type="molecule type" value="Genomic_DNA"/>
</dbReference>
<dbReference type="SUPFAM" id="SSF54928">
    <property type="entry name" value="RNA-binding domain, RBD"/>
    <property type="match status" value="2"/>
</dbReference>
<dbReference type="Proteomes" id="UP000268014">
    <property type="component" value="Unassembled WGS sequence"/>
</dbReference>
<reference evidence="8 9" key="1">
    <citation type="submission" date="2018-11" db="EMBL/GenBank/DDBJ databases">
        <authorList>
            <consortium name="Pathogen Informatics"/>
        </authorList>
    </citation>
    <scope>NUCLEOTIDE SEQUENCE [LARGE SCALE GENOMIC DNA]</scope>
    <source>
        <strain evidence="8 9">MHpl1</strain>
    </source>
</reference>
<evidence type="ECO:0000256" key="5">
    <source>
        <dbReference type="PROSITE-ProRule" id="PRU00176"/>
    </source>
</evidence>
<dbReference type="InterPro" id="IPR012677">
    <property type="entry name" value="Nucleotide-bd_a/b_plait_sf"/>
</dbReference>
<evidence type="ECO:0000313" key="8">
    <source>
        <dbReference type="EMBL" id="VDO62535.1"/>
    </source>
</evidence>
<name>A0A3P8ANX6_HAEPC</name>
<dbReference type="GO" id="GO:0005730">
    <property type="term" value="C:nucleolus"/>
    <property type="evidence" value="ECO:0007669"/>
    <property type="project" value="UniProtKB-SubCell"/>
</dbReference>
<keyword evidence="4" id="KW-0539">Nucleus</keyword>
<evidence type="ECO:0000256" key="6">
    <source>
        <dbReference type="SAM" id="MobiDB-lite"/>
    </source>
</evidence>
<gene>
    <name evidence="8" type="ORF">HPLM_LOCUS16939</name>
</gene>
<protein>
    <recommendedName>
        <fullName evidence="7">RRM domain-containing protein</fullName>
    </recommendedName>
</protein>
<dbReference type="PANTHER" id="PTHR23236">
    <property type="entry name" value="EUKARYOTIC TRANSLATION INITIATION FACTOR 4B/4H"/>
    <property type="match status" value="1"/>
</dbReference>
<feature type="domain" description="RRM" evidence="7">
    <location>
        <begin position="24"/>
        <end position="118"/>
    </location>
</feature>
<keyword evidence="9" id="KW-1185">Reference proteome</keyword>
<evidence type="ECO:0000256" key="2">
    <source>
        <dbReference type="ARBA" id="ARBA00007077"/>
    </source>
</evidence>
<proteinExistence type="inferred from homology"/>
<keyword evidence="3 5" id="KW-0694">RNA-binding</keyword>
<dbReference type="Pfam" id="PF00076">
    <property type="entry name" value="RRM_1"/>
    <property type="match status" value="2"/>
</dbReference>
<dbReference type="OrthoDB" id="442677at2759"/>